<protein>
    <recommendedName>
        <fullName evidence="2">OTU domain-containing protein</fullName>
    </recommendedName>
</protein>
<gene>
    <name evidence="3" type="ORF">PLOB_00031970</name>
</gene>
<comment type="caution">
    <text evidence="3">The sequence shown here is derived from an EMBL/GenBank/DDBJ whole genome shotgun (WGS) entry which is preliminary data.</text>
</comment>
<feature type="domain" description="OTU" evidence="2">
    <location>
        <begin position="21"/>
        <end position="155"/>
    </location>
</feature>
<dbReference type="InterPro" id="IPR050704">
    <property type="entry name" value="Peptidase_C85-like"/>
</dbReference>
<dbReference type="CDD" id="cd22758">
    <property type="entry name" value="OTU_232R-like"/>
    <property type="match status" value="1"/>
</dbReference>
<keyword evidence="4" id="KW-1185">Reference proteome</keyword>
<feature type="region of interest" description="Disordered" evidence="1">
    <location>
        <begin position="171"/>
        <end position="206"/>
    </location>
</feature>
<dbReference type="InterPro" id="IPR003323">
    <property type="entry name" value="OTU_dom"/>
</dbReference>
<dbReference type="EMBL" id="CALNXK010000041">
    <property type="protein sequence ID" value="CAH3125701.1"/>
    <property type="molecule type" value="Genomic_DNA"/>
</dbReference>
<evidence type="ECO:0000256" key="1">
    <source>
        <dbReference type="SAM" id="MobiDB-lite"/>
    </source>
</evidence>
<dbReference type="SUPFAM" id="SSF54001">
    <property type="entry name" value="Cysteine proteinases"/>
    <property type="match status" value="1"/>
</dbReference>
<evidence type="ECO:0000259" key="2">
    <source>
        <dbReference type="PROSITE" id="PS50802"/>
    </source>
</evidence>
<evidence type="ECO:0000313" key="3">
    <source>
        <dbReference type="EMBL" id="CAH3125701.1"/>
    </source>
</evidence>
<sequence>MIPLTACDRCLERDFPHMSITLMHNPPGDGNCQFGALCFWLNRLGIHRSPEKFREEIVEYLENNPTDTEGFPLELYAGVPWSQYLHSTATDGTYGDQITLQAAADLYNIEVLFVSTLGHNATTLISPSASIPYARVQLGHYAKQHGEHYICVEGGTLVSEEEPHLAESYECNQEKGGDSLSSQEAEVVPAKRREEASAVSTDKSPVPVEIRFV</sequence>
<dbReference type="PANTHER" id="PTHR12419:SF11">
    <property type="entry name" value="OTU DOMAIN-CONTAINING PROTEIN DDB_G0284757"/>
    <property type="match status" value="1"/>
</dbReference>
<dbReference type="PROSITE" id="PS50802">
    <property type="entry name" value="OTU"/>
    <property type="match status" value="1"/>
</dbReference>
<dbReference type="Gene3D" id="3.90.70.80">
    <property type="match status" value="1"/>
</dbReference>
<dbReference type="Pfam" id="PF02338">
    <property type="entry name" value="OTU"/>
    <property type="match status" value="1"/>
</dbReference>
<reference evidence="3 4" key="1">
    <citation type="submission" date="2022-05" db="EMBL/GenBank/DDBJ databases">
        <authorList>
            <consortium name="Genoscope - CEA"/>
            <person name="William W."/>
        </authorList>
    </citation>
    <scope>NUCLEOTIDE SEQUENCE [LARGE SCALE GENOMIC DNA]</scope>
</reference>
<evidence type="ECO:0000313" key="4">
    <source>
        <dbReference type="Proteomes" id="UP001159405"/>
    </source>
</evidence>
<dbReference type="PANTHER" id="PTHR12419">
    <property type="entry name" value="OTU DOMAIN CONTAINING PROTEIN"/>
    <property type="match status" value="1"/>
</dbReference>
<dbReference type="InterPro" id="IPR038765">
    <property type="entry name" value="Papain-like_cys_pep_sf"/>
</dbReference>
<proteinExistence type="predicted"/>
<dbReference type="Proteomes" id="UP001159405">
    <property type="component" value="Unassembled WGS sequence"/>
</dbReference>
<name>A0ABN8NY89_9CNID</name>
<organism evidence="3 4">
    <name type="scientific">Porites lobata</name>
    <dbReference type="NCBI Taxonomy" id="104759"/>
    <lineage>
        <taxon>Eukaryota</taxon>
        <taxon>Metazoa</taxon>
        <taxon>Cnidaria</taxon>
        <taxon>Anthozoa</taxon>
        <taxon>Hexacorallia</taxon>
        <taxon>Scleractinia</taxon>
        <taxon>Fungiina</taxon>
        <taxon>Poritidae</taxon>
        <taxon>Porites</taxon>
    </lineage>
</organism>
<accession>A0ABN8NY89</accession>